<feature type="transmembrane region" description="Helical" evidence="5">
    <location>
        <begin position="165"/>
        <end position="187"/>
    </location>
</feature>
<dbReference type="Proteomes" id="UP000014760">
    <property type="component" value="Unassembled WGS sequence"/>
</dbReference>
<dbReference type="EnsemblMetazoa" id="CapteT219379">
    <property type="protein sequence ID" value="CapteP219379"/>
    <property type="gene ID" value="CapteG219379"/>
</dbReference>
<evidence type="ECO:0000256" key="2">
    <source>
        <dbReference type="ARBA" id="ARBA00022692"/>
    </source>
</evidence>
<evidence type="ECO:0000313" key="7">
    <source>
        <dbReference type="EnsemblMetazoa" id="CapteP219379"/>
    </source>
</evidence>
<dbReference type="Gene3D" id="1.20.140.150">
    <property type="match status" value="1"/>
</dbReference>
<dbReference type="STRING" id="283909.R7TLY4"/>
<evidence type="ECO:0000256" key="3">
    <source>
        <dbReference type="ARBA" id="ARBA00022989"/>
    </source>
</evidence>
<gene>
    <name evidence="6" type="ORF">CAPTEDRAFT_219379</name>
</gene>
<feature type="transmembrane region" description="Helical" evidence="5">
    <location>
        <begin position="7"/>
        <end position="31"/>
    </location>
</feature>
<reference evidence="7" key="3">
    <citation type="submission" date="2015-06" db="UniProtKB">
        <authorList>
            <consortium name="EnsemblMetazoa"/>
        </authorList>
    </citation>
    <scope>IDENTIFICATION</scope>
</reference>
<dbReference type="PANTHER" id="PTHR21284:SF12">
    <property type="entry name" value="EG:80H7.2 PROTEIN"/>
    <property type="match status" value="1"/>
</dbReference>
<evidence type="ECO:0000256" key="1">
    <source>
        <dbReference type="ARBA" id="ARBA00004141"/>
    </source>
</evidence>
<dbReference type="PANTHER" id="PTHR21284">
    <property type="entry name" value="EG:80H7.2 PROTEIN"/>
    <property type="match status" value="1"/>
</dbReference>
<accession>R7TLY4</accession>
<dbReference type="OMA" id="WIFHFEY"/>
<evidence type="ECO:0000256" key="5">
    <source>
        <dbReference type="SAM" id="Phobius"/>
    </source>
</evidence>
<reference evidence="8" key="1">
    <citation type="submission" date="2012-12" db="EMBL/GenBank/DDBJ databases">
        <authorList>
            <person name="Hellsten U."/>
            <person name="Grimwood J."/>
            <person name="Chapman J.A."/>
            <person name="Shapiro H."/>
            <person name="Aerts A."/>
            <person name="Otillar R.P."/>
            <person name="Terry A.Y."/>
            <person name="Boore J.L."/>
            <person name="Simakov O."/>
            <person name="Marletaz F."/>
            <person name="Cho S.-J."/>
            <person name="Edsinger-Gonzales E."/>
            <person name="Havlak P."/>
            <person name="Kuo D.-H."/>
            <person name="Larsson T."/>
            <person name="Lv J."/>
            <person name="Arendt D."/>
            <person name="Savage R."/>
            <person name="Osoegawa K."/>
            <person name="de Jong P."/>
            <person name="Lindberg D.R."/>
            <person name="Seaver E.C."/>
            <person name="Weisblat D.A."/>
            <person name="Putnam N.H."/>
            <person name="Grigoriev I.V."/>
            <person name="Rokhsar D.S."/>
        </authorList>
    </citation>
    <scope>NUCLEOTIDE SEQUENCE</scope>
    <source>
        <strain evidence="8">I ESC-2004</strain>
    </source>
</reference>
<evidence type="ECO:0000313" key="6">
    <source>
        <dbReference type="EMBL" id="ELT92571.1"/>
    </source>
</evidence>
<name>R7TLY4_CAPTE</name>
<dbReference type="FunCoup" id="R7TLY4">
    <property type="interactions" value="41"/>
</dbReference>
<feature type="transmembrane region" description="Helical" evidence="5">
    <location>
        <begin position="120"/>
        <end position="145"/>
    </location>
</feature>
<dbReference type="AlphaFoldDB" id="R7TLY4"/>
<proteinExistence type="predicted"/>
<dbReference type="HOGENOM" id="CLU_086785_0_0_1"/>
<protein>
    <submittedName>
        <fullName evidence="6 7">Uncharacterized protein</fullName>
    </submittedName>
</protein>
<evidence type="ECO:0000313" key="8">
    <source>
        <dbReference type="Proteomes" id="UP000014760"/>
    </source>
</evidence>
<dbReference type="GO" id="GO:0016020">
    <property type="term" value="C:membrane"/>
    <property type="evidence" value="ECO:0007669"/>
    <property type="project" value="UniProtKB-SubCell"/>
</dbReference>
<dbReference type="InterPro" id="IPR004031">
    <property type="entry name" value="PMP22/EMP/MP20/Claudin"/>
</dbReference>
<dbReference type="Pfam" id="PF13903">
    <property type="entry name" value="Claudin_2"/>
    <property type="match status" value="1"/>
</dbReference>
<keyword evidence="4 5" id="KW-0472">Membrane</keyword>
<sequence>MTSKTAFVLAYGFWLVSFILCIIAYGTGYWFEAKGENRLFKRLGLWETCFDGYEHTSDYIGKAYYGCWWIFHKEYSYVRDWIMPSWFIAVQTLMTFAVVVEFVNLVLIPMAGRDRDNVRLLTITVGTTLFGMCCLGVSVTIFAVMIGEDRTWMPRPDIDKLSWSFGLAVVAGFAAAFSCISITVYTLMRKYDLLPKDDVDYQRKPPMLPMVPRV</sequence>
<dbReference type="EMBL" id="KB310082">
    <property type="protein sequence ID" value="ELT92571.1"/>
    <property type="molecule type" value="Genomic_DNA"/>
</dbReference>
<dbReference type="OrthoDB" id="6140671at2759"/>
<organism evidence="6">
    <name type="scientific">Capitella teleta</name>
    <name type="common">Polychaete worm</name>
    <dbReference type="NCBI Taxonomy" id="283909"/>
    <lineage>
        <taxon>Eukaryota</taxon>
        <taxon>Metazoa</taxon>
        <taxon>Spiralia</taxon>
        <taxon>Lophotrochozoa</taxon>
        <taxon>Annelida</taxon>
        <taxon>Polychaeta</taxon>
        <taxon>Sedentaria</taxon>
        <taxon>Scolecida</taxon>
        <taxon>Capitellidae</taxon>
        <taxon>Capitella</taxon>
    </lineage>
</organism>
<evidence type="ECO:0000256" key="4">
    <source>
        <dbReference type="ARBA" id="ARBA00023136"/>
    </source>
</evidence>
<feature type="transmembrane region" description="Helical" evidence="5">
    <location>
        <begin position="86"/>
        <end position="108"/>
    </location>
</feature>
<keyword evidence="2 5" id="KW-0812">Transmembrane</keyword>
<dbReference type="EMBL" id="AMQN01002814">
    <property type="status" value="NOT_ANNOTATED_CDS"/>
    <property type="molecule type" value="Genomic_DNA"/>
</dbReference>
<keyword evidence="3 5" id="KW-1133">Transmembrane helix</keyword>
<comment type="subcellular location">
    <subcellularLocation>
        <location evidence="1">Membrane</location>
        <topology evidence="1">Multi-pass membrane protein</topology>
    </subcellularLocation>
</comment>
<keyword evidence="8" id="KW-1185">Reference proteome</keyword>
<reference evidence="6 8" key="2">
    <citation type="journal article" date="2013" name="Nature">
        <title>Insights into bilaterian evolution from three spiralian genomes.</title>
        <authorList>
            <person name="Simakov O."/>
            <person name="Marletaz F."/>
            <person name="Cho S.J."/>
            <person name="Edsinger-Gonzales E."/>
            <person name="Havlak P."/>
            <person name="Hellsten U."/>
            <person name="Kuo D.H."/>
            <person name="Larsson T."/>
            <person name="Lv J."/>
            <person name="Arendt D."/>
            <person name="Savage R."/>
            <person name="Osoegawa K."/>
            <person name="de Jong P."/>
            <person name="Grimwood J."/>
            <person name="Chapman J.A."/>
            <person name="Shapiro H."/>
            <person name="Aerts A."/>
            <person name="Otillar R.P."/>
            <person name="Terry A.Y."/>
            <person name="Boore J.L."/>
            <person name="Grigoriev I.V."/>
            <person name="Lindberg D.R."/>
            <person name="Seaver E.C."/>
            <person name="Weisblat D.A."/>
            <person name="Putnam N.H."/>
            <person name="Rokhsar D.S."/>
        </authorList>
    </citation>
    <scope>NUCLEOTIDE SEQUENCE</scope>
    <source>
        <strain evidence="6 8">I ESC-2004</strain>
    </source>
</reference>